<proteinExistence type="predicted"/>
<sequence>MSDVHNPYAGKVIAVAIPKGGVGKSTMSMNIAPEVKPDVFYDTDTTPAVSTFNSFRPENERWNVIRLKSGVDNANKFAADILEAKEQGKTVLIDCGGFDSALTRIAIATADLILSPFVDDPTDLLGVQIFSEALHEISHEMGSNITAYLVMYKVHPSRTNFRYVDEHLAQFDNLKRLPTAIPTDITVKDKFGEGFGVVEHLTTRHGRAGTAFRALFNDMRDVVKDIH</sequence>
<dbReference type="CDD" id="cd02042">
    <property type="entry name" value="ParAB_family"/>
    <property type="match status" value="1"/>
</dbReference>
<dbReference type="AlphaFoldDB" id="A0A402TR28"/>
<dbReference type="Proteomes" id="UP000839515">
    <property type="component" value="Unassembled WGS sequence"/>
</dbReference>
<reference evidence="1" key="1">
    <citation type="submission" date="2018-08" db="EMBL/GenBank/DDBJ databases">
        <authorList>
            <consortium name="GenomeTrakr network: Whole genome sequencing for foodborne pathogen traceback"/>
        </authorList>
    </citation>
    <scope>NUCLEOTIDE SEQUENCE [LARGE SCALE GENOMIC DNA]</scope>
    <source>
        <strain evidence="1">CFSAN034428</strain>
    </source>
</reference>
<organism evidence="1">
    <name type="scientific">Salmonella enterica</name>
    <name type="common">Salmonella choleraesuis</name>
    <dbReference type="NCBI Taxonomy" id="28901"/>
    <lineage>
        <taxon>Bacteria</taxon>
        <taxon>Pseudomonadati</taxon>
        <taxon>Pseudomonadota</taxon>
        <taxon>Gammaproteobacteria</taxon>
        <taxon>Enterobacterales</taxon>
        <taxon>Enterobacteriaceae</taxon>
        <taxon>Salmonella</taxon>
    </lineage>
</organism>
<dbReference type="PANTHER" id="PTHR13696">
    <property type="entry name" value="P-LOOP CONTAINING NUCLEOSIDE TRIPHOSPHATE HYDROLASE"/>
    <property type="match status" value="1"/>
</dbReference>
<dbReference type="InterPro" id="IPR050678">
    <property type="entry name" value="DNA_Partitioning_ATPase"/>
</dbReference>
<protein>
    <submittedName>
        <fullName evidence="1">ParA family protein</fullName>
    </submittedName>
</protein>
<dbReference type="Gene3D" id="3.40.50.300">
    <property type="entry name" value="P-loop containing nucleotide triphosphate hydrolases"/>
    <property type="match status" value="1"/>
</dbReference>
<dbReference type="InterPro" id="IPR027417">
    <property type="entry name" value="P-loop_NTPase"/>
</dbReference>
<dbReference type="PANTHER" id="PTHR13696:SF96">
    <property type="entry name" value="COBQ_COBB_MIND_PARA NUCLEOTIDE BINDING DOMAIN-CONTAINING PROTEIN"/>
    <property type="match status" value="1"/>
</dbReference>
<accession>A0A402TR28</accession>
<comment type="caution">
    <text evidence="1">The sequence shown here is derived from an EMBL/GenBank/DDBJ whole genome shotgun (WGS) entry which is preliminary data.</text>
</comment>
<gene>
    <name evidence="1" type="ORF">ATP91_24550</name>
</gene>
<dbReference type="EMBL" id="RSTU01000035">
    <property type="protein sequence ID" value="MIT93412.1"/>
    <property type="molecule type" value="Genomic_DNA"/>
</dbReference>
<evidence type="ECO:0000313" key="1">
    <source>
        <dbReference type="EMBL" id="MIT93412.1"/>
    </source>
</evidence>
<dbReference type="SUPFAM" id="SSF52540">
    <property type="entry name" value="P-loop containing nucleoside triphosphate hydrolases"/>
    <property type="match status" value="1"/>
</dbReference>
<name>A0A402TR28_SALER</name>
<dbReference type="RefSeq" id="WP_033904382.1">
    <property type="nucleotide sequence ID" value="NZ_MYVW01000011.1"/>
</dbReference>